<feature type="transmembrane region" description="Helical" evidence="6">
    <location>
        <begin position="351"/>
        <end position="372"/>
    </location>
</feature>
<evidence type="ECO:0000256" key="2">
    <source>
        <dbReference type="ARBA" id="ARBA00008066"/>
    </source>
</evidence>
<dbReference type="PANTHER" id="PTHR22950:SF461">
    <property type="entry name" value="AMINO ACID TRANSPORTER TRANSMEMBRANE DOMAIN-CONTAINING PROTEIN"/>
    <property type="match status" value="1"/>
</dbReference>
<feature type="transmembrane region" description="Helical" evidence="6">
    <location>
        <begin position="146"/>
        <end position="166"/>
    </location>
</feature>
<proteinExistence type="inferred from homology"/>
<feature type="transmembrane region" description="Helical" evidence="6">
    <location>
        <begin position="264"/>
        <end position="286"/>
    </location>
</feature>
<keyword evidence="3 6" id="KW-0812">Transmembrane</keyword>
<feature type="domain" description="Amino acid transporter transmembrane" evidence="7">
    <location>
        <begin position="32"/>
        <end position="400"/>
    </location>
</feature>
<dbReference type="Pfam" id="PF01490">
    <property type="entry name" value="Aa_trans"/>
    <property type="match status" value="1"/>
</dbReference>
<evidence type="ECO:0000256" key="3">
    <source>
        <dbReference type="ARBA" id="ARBA00022692"/>
    </source>
</evidence>
<dbReference type="GO" id="GO:0016020">
    <property type="term" value="C:membrane"/>
    <property type="evidence" value="ECO:0007669"/>
    <property type="project" value="UniProtKB-SubCell"/>
</dbReference>
<dbReference type="GO" id="GO:0015179">
    <property type="term" value="F:L-amino acid transmembrane transporter activity"/>
    <property type="evidence" value="ECO:0007669"/>
    <property type="project" value="TreeGrafter"/>
</dbReference>
<feature type="transmembrane region" description="Helical" evidence="6">
    <location>
        <begin position="378"/>
        <end position="398"/>
    </location>
</feature>
<feature type="transmembrane region" description="Helical" evidence="6">
    <location>
        <begin position="109"/>
        <end position="134"/>
    </location>
</feature>
<dbReference type="OrthoDB" id="40134at2759"/>
<dbReference type="Proteomes" id="UP000245942">
    <property type="component" value="Unassembled WGS sequence"/>
</dbReference>
<organism evidence="8 9">
    <name type="scientific">Pseudomicrostroma glucosiphilum</name>
    <dbReference type="NCBI Taxonomy" id="1684307"/>
    <lineage>
        <taxon>Eukaryota</taxon>
        <taxon>Fungi</taxon>
        <taxon>Dikarya</taxon>
        <taxon>Basidiomycota</taxon>
        <taxon>Ustilaginomycotina</taxon>
        <taxon>Exobasidiomycetes</taxon>
        <taxon>Microstromatales</taxon>
        <taxon>Microstromatales incertae sedis</taxon>
        <taxon>Pseudomicrostroma</taxon>
    </lineage>
</organism>
<name>A0A316UA42_9BASI</name>
<keyword evidence="5 6" id="KW-0472">Membrane</keyword>
<dbReference type="STRING" id="1684307.A0A316UA42"/>
<dbReference type="EMBL" id="KZ819324">
    <property type="protein sequence ID" value="PWN21684.1"/>
    <property type="molecule type" value="Genomic_DNA"/>
</dbReference>
<reference evidence="8 9" key="1">
    <citation type="journal article" date="2018" name="Mol. Biol. Evol.">
        <title>Broad Genomic Sampling Reveals a Smut Pathogenic Ancestry of the Fungal Clade Ustilaginomycotina.</title>
        <authorList>
            <person name="Kijpornyongpan T."/>
            <person name="Mondo S.J."/>
            <person name="Barry K."/>
            <person name="Sandor L."/>
            <person name="Lee J."/>
            <person name="Lipzen A."/>
            <person name="Pangilinan J."/>
            <person name="LaButti K."/>
            <person name="Hainaut M."/>
            <person name="Henrissat B."/>
            <person name="Grigoriev I.V."/>
            <person name="Spatafora J.W."/>
            <person name="Aime M.C."/>
        </authorList>
    </citation>
    <scope>NUCLEOTIDE SEQUENCE [LARGE SCALE GENOMIC DNA]</scope>
    <source>
        <strain evidence="8 9">MCA 4718</strain>
    </source>
</reference>
<dbReference type="InterPro" id="IPR013057">
    <property type="entry name" value="AA_transpt_TM"/>
</dbReference>
<keyword evidence="9" id="KW-1185">Reference proteome</keyword>
<evidence type="ECO:0000313" key="9">
    <source>
        <dbReference type="Proteomes" id="UP000245942"/>
    </source>
</evidence>
<sequence>MALGGSDVEGSQTELDDAVAKDLHSRRMLRKVTALGAFYLITTDILGPFNTGYVFSQVGYVPGALCYFFLGIAAWYAGNLLSVMYLRLDSDRYPIKSYGGIVLRVLGPYARIFNDVLMIVQLVVNCGTLILSNAQSLEQIVLGPNGNGTLCFIVAIVIFLIVQLILSPIRSLKGVGFFANAAVFLNVALVFITIGFVSTSAPNYAAALASYNTPEGPVETSAFVTLPLESRVNGIMNMVFAYGGAMIFVDFLSEMRRPWDFWKAMSCAQLLIGGVYMMFGMVVYSQQGQFTQSLAYYGVSPYAEQTVGNVIAIITGLIAALLYGNIAQKLCYNTVVVRWCKGPALMTPRGWMFWMVVNFIFWPLAFIVGAAIPQIQTISGLIAAVCILQFSYTFPFLLKAALDMQLIAMRDDGKHTVGGTPQRSTSWLSPARWTKALFGGTMKEKLMIWGHIILFLASLTMACLGMYGSGTAIKDTFENAAATSFGCTPPV</sequence>
<comment type="similarity">
    <text evidence="2">Belongs to the amino acid/polyamine transporter 2 family.</text>
</comment>
<comment type="subcellular location">
    <subcellularLocation>
        <location evidence="1">Membrane</location>
        <topology evidence="1">Multi-pass membrane protein</topology>
    </subcellularLocation>
</comment>
<keyword evidence="4 6" id="KW-1133">Transmembrane helix</keyword>
<feature type="transmembrane region" description="Helical" evidence="6">
    <location>
        <begin position="32"/>
        <end position="55"/>
    </location>
</feature>
<feature type="transmembrane region" description="Helical" evidence="6">
    <location>
        <begin position="234"/>
        <end position="252"/>
    </location>
</feature>
<protein>
    <recommendedName>
        <fullName evidence="7">Amino acid transporter transmembrane domain-containing protein</fullName>
    </recommendedName>
</protein>
<feature type="transmembrane region" description="Helical" evidence="6">
    <location>
        <begin position="446"/>
        <end position="467"/>
    </location>
</feature>
<evidence type="ECO:0000256" key="6">
    <source>
        <dbReference type="SAM" id="Phobius"/>
    </source>
</evidence>
<dbReference type="PANTHER" id="PTHR22950">
    <property type="entry name" value="AMINO ACID TRANSPORTER"/>
    <property type="match status" value="1"/>
</dbReference>
<dbReference type="GeneID" id="37011972"/>
<dbReference type="RefSeq" id="XP_025348844.1">
    <property type="nucleotide sequence ID" value="XM_025490238.1"/>
</dbReference>
<evidence type="ECO:0000313" key="8">
    <source>
        <dbReference type="EMBL" id="PWN21684.1"/>
    </source>
</evidence>
<evidence type="ECO:0000256" key="4">
    <source>
        <dbReference type="ARBA" id="ARBA00022989"/>
    </source>
</evidence>
<feature type="transmembrane region" description="Helical" evidence="6">
    <location>
        <begin position="306"/>
        <end position="324"/>
    </location>
</feature>
<feature type="transmembrane region" description="Helical" evidence="6">
    <location>
        <begin position="67"/>
        <end position="88"/>
    </location>
</feature>
<gene>
    <name evidence="8" type="ORF">BCV69DRAFT_247120</name>
</gene>
<evidence type="ECO:0000259" key="7">
    <source>
        <dbReference type="Pfam" id="PF01490"/>
    </source>
</evidence>
<evidence type="ECO:0000256" key="1">
    <source>
        <dbReference type="ARBA" id="ARBA00004141"/>
    </source>
</evidence>
<feature type="transmembrane region" description="Helical" evidence="6">
    <location>
        <begin position="178"/>
        <end position="198"/>
    </location>
</feature>
<dbReference type="AlphaFoldDB" id="A0A316UA42"/>
<accession>A0A316UA42</accession>
<evidence type="ECO:0000256" key="5">
    <source>
        <dbReference type="ARBA" id="ARBA00023136"/>
    </source>
</evidence>